<evidence type="ECO:0000256" key="2">
    <source>
        <dbReference type="SAM" id="Phobius"/>
    </source>
</evidence>
<evidence type="ECO:0000313" key="4">
    <source>
        <dbReference type="Proteomes" id="UP000192578"/>
    </source>
</evidence>
<feature type="transmembrane region" description="Helical" evidence="2">
    <location>
        <begin position="83"/>
        <end position="105"/>
    </location>
</feature>
<dbReference type="Proteomes" id="UP000192578">
    <property type="component" value="Unassembled WGS sequence"/>
</dbReference>
<evidence type="ECO:0000256" key="1">
    <source>
        <dbReference type="SAM" id="MobiDB-lite"/>
    </source>
</evidence>
<keyword evidence="2" id="KW-0472">Membrane</keyword>
<name>A0A1W0W8B8_HYPEX</name>
<accession>A0A1W0W8B8</accession>
<keyword evidence="4" id="KW-1185">Reference proteome</keyword>
<protein>
    <submittedName>
        <fullName evidence="3">Uncharacterized protein</fullName>
    </submittedName>
</protein>
<feature type="transmembrane region" description="Helical" evidence="2">
    <location>
        <begin position="117"/>
        <end position="141"/>
    </location>
</feature>
<dbReference type="AlphaFoldDB" id="A0A1W0W8B8"/>
<comment type="caution">
    <text evidence="3">The sequence shown here is derived from an EMBL/GenBank/DDBJ whole genome shotgun (WGS) entry which is preliminary data.</text>
</comment>
<gene>
    <name evidence="3" type="ORF">BV898_14285</name>
</gene>
<keyword evidence="2" id="KW-1133">Transmembrane helix</keyword>
<organism evidence="3 4">
    <name type="scientific">Hypsibius exemplaris</name>
    <name type="common">Freshwater tardigrade</name>
    <dbReference type="NCBI Taxonomy" id="2072580"/>
    <lineage>
        <taxon>Eukaryota</taxon>
        <taxon>Metazoa</taxon>
        <taxon>Ecdysozoa</taxon>
        <taxon>Tardigrada</taxon>
        <taxon>Eutardigrada</taxon>
        <taxon>Parachela</taxon>
        <taxon>Hypsibioidea</taxon>
        <taxon>Hypsibiidae</taxon>
        <taxon>Hypsibius</taxon>
    </lineage>
</organism>
<feature type="region of interest" description="Disordered" evidence="1">
    <location>
        <begin position="154"/>
        <end position="178"/>
    </location>
</feature>
<reference evidence="4" key="1">
    <citation type="submission" date="2017-01" db="EMBL/GenBank/DDBJ databases">
        <title>Comparative genomics of anhydrobiosis in the tardigrade Hypsibius dujardini.</title>
        <authorList>
            <person name="Yoshida Y."/>
            <person name="Koutsovoulos G."/>
            <person name="Laetsch D."/>
            <person name="Stevens L."/>
            <person name="Kumar S."/>
            <person name="Horikawa D."/>
            <person name="Ishino K."/>
            <person name="Komine S."/>
            <person name="Tomita M."/>
            <person name="Blaxter M."/>
            <person name="Arakawa K."/>
        </authorList>
    </citation>
    <scope>NUCLEOTIDE SEQUENCE [LARGE SCALE GENOMIC DNA]</scope>
    <source>
        <strain evidence="4">Z151</strain>
    </source>
</reference>
<dbReference type="EMBL" id="MTYJ01000172">
    <property type="protein sequence ID" value="OQV11408.1"/>
    <property type="molecule type" value="Genomic_DNA"/>
</dbReference>
<sequence>MNSAAAMVCTGPGVGVGPHGAHQQRWRFPPWMVWGGHGVHDQHRNYRDFVTPPFIRRVPPRSRGGGPGPTGSTTDFKICDCPIICYFSMSIALILIGCLTTIFVLDDTFGHFSSMVSQLWLVGPLFISCGVVILVRTIIFLRRKQNMRRQRAELRRRRRECRRTGPTAGTTDLDPETACSRRDSFSSLPPDYEAVINGVCPPDAAARSSVNRGRLSSIRRASRGHRPSLACLNLETPPPSYDDVIRVPVFLASPLYIDIDFSMTTQSGEPICTIQNEVRRLSLSSHQANADVVPGESLTLKS</sequence>
<dbReference type="OrthoDB" id="6606882at2759"/>
<proteinExistence type="predicted"/>
<evidence type="ECO:0000313" key="3">
    <source>
        <dbReference type="EMBL" id="OQV11408.1"/>
    </source>
</evidence>
<keyword evidence="2" id="KW-0812">Transmembrane</keyword>